<dbReference type="EC" id="2.3.2.2" evidence="1"/>
<organism evidence="1 2">
    <name type="scientific">Actinocrinis puniceicyclus</name>
    <dbReference type="NCBI Taxonomy" id="977794"/>
    <lineage>
        <taxon>Bacteria</taxon>
        <taxon>Bacillati</taxon>
        <taxon>Actinomycetota</taxon>
        <taxon>Actinomycetes</taxon>
        <taxon>Catenulisporales</taxon>
        <taxon>Actinospicaceae</taxon>
        <taxon>Actinocrinis</taxon>
    </lineage>
</organism>
<keyword evidence="1" id="KW-0808">Transferase</keyword>
<dbReference type="PRINTS" id="PR01210">
    <property type="entry name" value="GGTRANSPTASE"/>
</dbReference>
<keyword evidence="2" id="KW-1185">Reference proteome</keyword>
<dbReference type="AlphaFoldDB" id="A0A8J8BDQ1"/>
<dbReference type="InterPro" id="IPR052896">
    <property type="entry name" value="GGT-like_enzyme"/>
</dbReference>
<evidence type="ECO:0000313" key="2">
    <source>
        <dbReference type="Proteomes" id="UP000677913"/>
    </source>
</evidence>
<dbReference type="Gene3D" id="3.60.20.40">
    <property type="match status" value="1"/>
</dbReference>
<dbReference type="PANTHER" id="PTHR43881">
    <property type="entry name" value="GAMMA-GLUTAMYLTRANSPEPTIDASE (AFU_ORTHOLOGUE AFUA_4G13580)"/>
    <property type="match status" value="1"/>
</dbReference>
<name>A0A8J8BDQ1_9ACTN</name>
<dbReference type="SUPFAM" id="SSF56235">
    <property type="entry name" value="N-terminal nucleophile aminohydrolases (Ntn hydrolases)"/>
    <property type="match status" value="1"/>
</dbReference>
<dbReference type="Pfam" id="PF01019">
    <property type="entry name" value="G_glu_transpept"/>
    <property type="match status" value="1"/>
</dbReference>
<dbReference type="PANTHER" id="PTHR43881:SF1">
    <property type="entry name" value="GAMMA-GLUTAMYLTRANSPEPTIDASE (AFU_ORTHOLOGUE AFUA_4G13580)"/>
    <property type="match status" value="1"/>
</dbReference>
<dbReference type="InterPro" id="IPR043137">
    <property type="entry name" value="GGT_ssub_C"/>
</dbReference>
<evidence type="ECO:0000313" key="1">
    <source>
        <dbReference type="EMBL" id="MBS2965513.1"/>
    </source>
</evidence>
<dbReference type="InterPro" id="IPR029055">
    <property type="entry name" value="Ntn_hydrolases_N"/>
</dbReference>
<dbReference type="GO" id="GO:0103068">
    <property type="term" value="F:leukotriene C4 gamma-glutamyl transferase activity"/>
    <property type="evidence" value="ECO:0007669"/>
    <property type="project" value="UniProtKB-EC"/>
</dbReference>
<protein>
    <submittedName>
        <fullName evidence="1">Gamma-glutamyltransferase</fullName>
        <ecNumber evidence="1">2.3.2.2</ecNumber>
    </submittedName>
</protein>
<dbReference type="Gene3D" id="1.10.246.130">
    <property type="match status" value="1"/>
</dbReference>
<reference evidence="1" key="1">
    <citation type="submission" date="2021-04" db="EMBL/GenBank/DDBJ databases">
        <title>Genome based classification of Actinospica acidithermotolerans sp. nov., an actinobacterium isolated from an Indonesian hot spring.</title>
        <authorList>
            <person name="Kusuma A.B."/>
            <person name="Putra K.E."/>
            <person name="Nafisah S."/>
            <person name="Loh J."/>
            <person name="Nouioui I."/>
            <person name="Goodfellow M."/>
        </authorList>
    </citation>
    <scope>NUCLEOTIDE SEQUENCE</scope>
    <source>
        <strain evidence="1">DSM 45618</strain>
    </source>
</reference>
<accession>A0A8J8BDQ1</accession>
<sequence length="610" mass="64373">MTEPTFTTRPELHGTFGMIASTHYLATASGMSVLERGGNAFDAAVAAAFTLHVVEPHLNGPGGEVPMIVASAADRAPRLLAGQGPAPAGATVEHFESLGLDLIPGTGLLPATVPGAVGAWLTLLRDHGTMRLRDVLEYALGYAAHGHPLAPGVVNTIRVVAQQFREHWPTSAAQWLPDGRVPRPGELLRLPALAATYARLLAEAEAAAAAREAQIEAALSAWYSGFVAEALERFCRVAVPDETGRAHTGLLTAGDLDAWRPGYEATVSVAWRGLTVHKAGPWTQGPVLLQQLGMLDALGELPPPGSAARVHRVTEVAKLAFADREAWYGDHPDVPIGRLLDPGYLRDRAALVGDQACARLRPGAPAGRPPRLPAFLASPRSVARTGESLDAMTSVERAGGSRRGGESLVAADGTTRGDTCHIDVVDRWGNMISATPSGGWLQSSPTVPDLGFCLGTRGQMFWLERGLPNTLAPGKRPRSTLSPSLACRGGEPVLAFGTPGGDQQDQWQMLLLLGWAVDGLGLQAAIEAPAWHSNAVPSSFAPRQRDPLGLALESRFSPVVLDELRKLGHEPSCAGAWMLGRLSAVYRDPDTGVLRAAANPRGMQGYAAGR</sequence>
<dbReference type="EMBL" id="JAGSXH010000087">
    <property type="protein sequence ID" value="MBS2965513.1"/>
    <property type="molecule type" value="Genomic_DNA"/>
</dbReference>
<dbReference type="RefSeq" id="WP_211469868.1">
    <property type="nucleotide sequence ID" value="NZ_JAGSXH010000087.1"/>
</dbReference>
<keyword evidence="1" id="KW-0012">Acyltransferase</keyword>
<dbReference type="InterPro" id="IPR043138">
    <property type="entry name" value="GGT_lsub"/>
</dbReference>
<gene>
    <name evidence="1" type="ORF">KGA66_20860</name>
</gene>
<comment type="caution">
    <text evidence="1">The sequence shown here is derived from an EMBL/GenBank/DDBJ whole genome shotgun (WGS) entry which is preliminary data.</text>
</comment>
<dbReference type="Proteomes" id="UP000677913">
    <property type="component" value="Unassembled WGS sequence"/>
</dbReference>
<proteinExistence type="predicted"/>